<name>A0A250VTZ8_STROL</name>
<dbReference type="AlphaFoldDB" id="A0A250VTZ8"/>
<dbReference type="RefSeq" id="WP_079065771.1">
    <property type="nucleotide sequence ID" value="NZ_BDQI01000035.1"/>
</dbReference>
<accession>A0A250VTZ8</accession>
<comment type="caution">
    <text evidence="2">The sequence shown here is derived from an EMBL/GenBank/DDBJ whole genome shotgun (WGS) entry which is preliminary data.</text>
</comment>
<proteinExistence type="predicted"/>
<dbReference type="Proteomes" id="UP000217446">
    <property type="component" value="Unassembled WGS sequence"/>
</dbReference>
<evidence type="ECO:0000313" key="3">
    <source>
        <dbReference type="Proteomes" id="UP000217446"/>
    </source>
</evidence>
<sequence>MRIRRTLGLAIATATLAGLSLTGAATAQVSTPHTSVTPEQCRQGGGTVSSRPYAGEYCSGGTYSNSPIA</sequence>
<keyword evidence="3" id="KW-1185">Reference proteome</keyword>
<dbReference type="EMBL" id="BDQI01000035">
    <property type="protein sequence ID" value="GAX57450.1"/>
    <property type="molecule type" value="Genomic_DNA"/>
</dbReference>
<evidence type="ECO:0000256" key="1">
    <source>
        <dbReference type="SAM" id="SignalP"/>
    </source>
</evidence>
<gene>
    <name evidence="2" type="ORF">SO3561_09020</name>
</gene>
<reference evidence="3" key="1">
    <citation type="submission" date="2017-05" db="EMBL/GenBank/DDBJ databases">
        <title>Streptomyces olivochromogenes NBRC 3561 whole genome shotgun sequence.</title>
        <authorList>
            <person name="Dohra H."/>
            <person name="Kodani S."/>
        </authorList>
    </citation>
    <scope>NUCLEOTIDE SEQUENCE [LARGE SCALE GENOMIC DNA]</scope>
    <source>
        <strain evidence="3">NBRC 3561</strain>
    </source>
</reference>
<protein>
    <submittedName>
        <fullName evidence="2">Uncharacterized protein</fullName>
    </submittedName>
</protein>
<organism evidence="2 3">
    <name type="scientific">Streptomyces olivochromogenes</name>
    <dbReference type="NCBI Taxonomy" id="1963"/>
    <lineage>
        <taxon>Bacteria</taxon>
        <taxon>Bacillati</taxon>
        <taxon>Actinomycetota</taxon>
        <taxon>Actinomycetes</taxon>
        <taxon>Kitasatosporales</taxon>
        <taxon>Streptomycetaceae</taxon>
        <taxon>Streptomyces</taxon>
    </lineage>
</organism>
<evidence type="ECO:0000313" key="2">
    <source>
        <dbReference type="EMBL" id="GAX57450.1"/>
    </source>
</evidence>
<feature type="chain" id="PRO_5012987601" evidence="1">
    <location>
        <begin position="28"/>
        <end position="69"/>
    </location>
</feature>
<feature type="signal peptide" evidence="1">
    <location>
        <begin position="1"/>
        <end position="27"/>
    </location>
</feature>
<keyword evidence="1" id="KW-0732">Signal</keyword>